<dbReference type="EMBL" id="CP053921">
    <property type="protein sequence ID" value="QKG70943.1"/>
    <property type="molecule type" value="Genomic_DNA"/>
</dbReference>
<keyword evidence="4" id="KW-1185">Reference proteome</keyword>
<gene>
    <name evidence="3" type="ORF">HQR01_05925</name>
</gene>
<feature type="region of interest" description="Disordered" evidence="1">
    <location>
        <begin position="162"/>
        <end position="188"/>
    </location>
</feature>
<evidence type="ECO:0000256" key="1">
    <source>
        <dbReference type="SAM" id="MobiDB-lite"/>
    </source>
</evidence>
<keyword evidence="2" id="KW-0732">Signal</keyword>
<proteinExistence type="predicted"/>
<organism evidence="3 4">
    <name type="scientific">Erythrobacter mangrovi</name>
    <dbReference type="NCBI Taxonomy" id="2739433"/>
    <lineage>
        <taxon>Bacteria</taxon>
        <taxon>Pseudomonadati</taxon>
        <taxon>Pseudomonadota</taxon>
        <taxon>Alphaproteobacteria</taxon>
        <taxon>Sphingomonadales</taxon>
        <taxon>Erythrobacteraceae</taxon>
        <taxon>Erythrobacter/Porphyrobacter group</taxon>
        <taxon>Erythrobacter</taxon>
    </lineage>
</organism>
<evidence type="ECO:0000256" key="2">
    <source>
        <dbReference type="SAM" id="SignalP"/>
    </source>
</evidence>
<evidence type="ECO:0000313" key="3">
    <source>
        <dbReference type="EMBL" id="QKG70943.1"/>
    </source>
</evidence>
<evidence type="ECO:0000313" key="4">
    <source>
        <dbReference type="Proteomes" id="UP000504693"/>
    </source>
</evidence>
<sequence length="188" mass="20587">MTRTLPLLAALASTAFAVPASAQETVDTGDDSYNMVIVYGDDTCPQSTVDQIVVCARKAESERYRIPERLRLSDSPENQAWAERVERFETIGSFGALSCSPTGAGGFTGCTQQLIDAAYADKENSSEVRFGQLVAEARAERLSTIDAEAAAEQERVEMIEREYQERLERERDGEGPAETAEELPQPEG</sequence>
<dbReference type="AlphaFoldDB" id="A0A7D4B779"/>
<dbReference type="Proteomes" id="UP000504693">
    <property type="component" value="Chromosome"/>
</dbReference>
<reference evidence="3 4" key="1">
    <citation type="submission" date="2020-05" db="EMBL/GenBank/DDBJ databases">
        <title>Erythrobacter mangrovi sp. nov., isolated from rhizosphere soil of mangrove plant (Kandelia candel).</title>
        <authorList>
            <person name="Ye Y.H."/>
        </authorList>
    </citation>
    <scope>NUCLEOTIDE SEQUENCE [LARGE SCALE GENOMIC DNA]</scope>
    <source>
        <strain evidence="3 4">EB310</strain>
    </source>
</reference>
<protein>
    <submittedName>
        <fullName evidence="3">Uncharacterized protein</fullName>
    </submittedName>
</protein>
<feature type="compositionally biased region" description="Basic and acidic residues" evidence="1">
    <location>
        <begin position="162"/>
        <end position="174"/>
    </location>
</feature>
<dbReference type="KEGG" id="emv:HQR01_05925"/>
<name>A0A7D4B779_9SPHN</name>
<feature type="signal peptide" evidence="2">
    <location>
        <begin position="1"/>
        <end position="22"/>
    </location>
</feature>
<accession>A0A7D4B779</accession>
<feature type="chain" id="PRO_5028996917" evidence="2">
    <location>
        <begin position="23"/>
        <end position="188"/>
    </location>
</feature>
<dbReference type="RefSeq" id="WP_173213431.1">
    <property type="nucleotide sequence ID" value="NZ_CP053921.1"/>
</dbReference>